<keyword evidence="2" id="KW-1185">Reference proteome</keyword>
<proteinExistence type="predicted"/>
<dbReference type="EMBL" id="MH588545">
    <property type="protein sequence ID" value="AXQ68652.1"/>
    <property type="molecule type" value="Genomic_DNA"/>
</dbReference>
<accession>A0A385ECR7</accession>
<reference evidence="2" key="1">
    <citation type="submission" date="2018-07" db="EMBL/GenBank/DDBJ databases">
        <title>Giant CbK-like Caulobacter bacteriophages have genetically divergent genomes.</title>
        <authorList>
            <person name="Wilson K.M."/>
            <person name="Ely B."/>
        </authorList>
    </citation>
    <scope>NUCLEOTIDE SEQUENCE [LARGE SCALE GENOMIC DNA]</scope>
</reference>
<dbReference type="Proteomes" id="UP000259026">
    <property type="component" value="Segment"/>
</dbReference>
<protein>
    <submittedName>
        <fullName evidence="1">Uncharacterized protein</fullName>
    </submittedName>
</protein>
<name>A0A385ECR7_9CAUD</name>
<organism evidence="1 2">
    <name type="scientific">Caulobacter phage CcrPW</name>
    <dbReference type="NCBI Taxonomy" id="2283271"/>
    <lineage>
        <taxon>Viruses</taxon>
        <taxon>Duplodnaviria</taxon>
        <taxon>Heunggongvirae</taxon>
        <taxon>Uroviricota</taxon>
        <taxon>Caudoviricetes</taxon>
        <taxon>Jeanschmidtviridae</taxon>
        <taxon>Colossusvirus</taxon>
        <taxon>Colossusvirus PW</taxon>
    </lineage>
</organism>
<evidence type="ECO:0000313" key="1">
    <source>
        <dbReference type="EMBL" id="AXQ68652.1"/>
    </source>
</evidence>
<sequence>MSHFALVVVTTTNSEEQLKAVLQPFHEFECTGTSDQYVVEVDDTEEKRASYETAKGRRYRSPDGALHDPYDNIYFRDLTADELKQAGTEKFARIPGLFIHDQDWNDGRGYRSKVHFVPAGWEDVEVPVKEFSSLRDYIAGQTDRKVIVQGGLPDYNDTHKYGYTIVDAKGEVVKTVRRTNPNAKWDWWEIGGRYRGRLLSKGGFGHQGRPGTFNNDTYHQGGSDGLPKGEIDFERMRKLNVEKHLGWVEEAYAKMGDMPRVEVKALCIEYAGLFNEVMRPKFAAIDAGTWKDGNVWEKANAESPRFEELGNILNPFYDYFNGAGFDRDIGDPWAWAESVAPLTAYAFLGTDGVWRGSGEMGWFGISTGVKDSGEWNREFAKALAAVPDHHTIWVVDCHI</sequence>
<evidence type="ECO:0000313" key="2">
    <source>
        <dbReference type="Proteomes" id="UP000259026"/>
    </source>
</evidence>
<gene>
    <name evidence="1" type="ORF">CcrPW_gp113</name>
</gene>
<reference evidence="1 2" key="2">
    <citation type="submission" date="2018-09" db="EMBL/GenBank/DDBJ databases">
        <title>Giant CbK-like Caulobacter bacteriophages have genetically divergent genomes.</title>
        <authorList>
            <person name="Wilson K."/>
            <person name="Ely B."/>
        </authorList>
    </citation>
    <scope>NUCLEOTIDE SEQUENCE [LARGE SCALE GENOMIC DNA]</scope>
</reference>